<name>A0ABN7ABJ7_9HEMI</name>
<proteinExistence type="predicted"/>
<sequence>MVEPLMKPPAGREATVIVGADVSSAATETVTHELTYGRHLLKLFMNCNIIKNAKCIIPQAIEKLYRILIVKTGRLD</sequence>
<evidence type="ECO:0000313" key="2">
    <source>
        <dbReference type="Proteomes" id="UP001307889"/>
    </source>
</evidence>
<organism evidence="1 2">
    <name type="scientific">Nesidiocoris tenuis</name>
    <dbReference type="NCBI Taxonomy" id="355587"/>
    <lineage>
        <taxon>Eukaryota</taxon>
        <taxon>Metazoa</taxon>
        <taxon>Ecdysozoa</taxon>
        <taxon>Arthropoda</taxon>
        <taxon>Hexapoda</taxon>
        <taxon>Insecta</taxon>
        <taxon>Pterygota</taxon>
        <taxon>Neoptera</taxon>
        <taxon>Paraneoptera</taxon>
        <taxon>Hemiptera</taxon>
        <taxon>Heteroptera</taxon>
        <taxon>Panheteroptera</taxon>
        <taxon>Cimicomorpha</taxon>
        <taxon>Miridae</taxon>
        <taxon>Dicyphina</taxon>
        <taxon>Nesidiocoris</taxon>
    </lineage>
</organism>
<evidence type="ECO:0000313" key="1">
    <source>
        <dbReference type="EMBL" id="BES89695.1"/>
    </source>
</evidence>
<accession>A0ABN7ABJ7</accession>
<gene>
    <name evidence="1" type="ORF">NTJ_02502</name>
</gene>
<dbReference type="EMBL" id="AP028909">
    <property type="protein sequence ID" value="BES89695.1"/>
    <property type="molecule type" value="Genomic_DNA"/>
</dbReference>
<keyword evidence="2" id="KW-1185">Reference proteome</keyword>
<protein>
    <submittedName>
        <fullName evidence="1">Uncharacterized protein</fullName>
    </submittedName>
</protein>
<reference evidence="1 2" key="1">
    <citation type="submission" date="2023-09" db="EMBL/GenBank/DDBJ databases">
        <title>Nesidiocoris tenuis whole genome shotgun sequence.</title>
        <authorList>
            <person name="Shibata T."/>
            <person name="Shimoda M."/>
            <person name="Kobayashi T."/>
            <person name="Uehara T."/>
        </authorList>
    </citation>
    <scope>NUCLEOTIDE SEQUENCE [LARGE SCALE GENOMIC DNA]</scope>
    <source>
        <strain evidence="1 2">Japan</strain>
    </source>
</reference>
<dbReference type="Proteomes" id="UP001307889">
    <property type="component" value="Chromosome 1"/>
</dbReference>